<proteinExistence type="predicted"/>
<evidence type="ECO:0000313" key="2">
    <source>
        <dbReference type="WBParaSite" id="ALUE_0002138801-mRNA-1"/>
    </source>
</evidence>
<evidence type="ECO:0000313" key="1">
    <source>
        <dbReference type="Proteomes" id="UP000036681"/>
    </source>
</evidence>
<dbReference type="AlphaFoldDB" id="A0A0M3IRL0"/>
<protein>
    <submittedName>
        <fullName evidence="2">Transposase</fullName>
    </submittedName>
</protein>
<dbReference type="Proteomes" id="UP000036681">
    <property type="component" value="Unplaced"/>
</dbReference>
<reference evidence="2" key="1">
    <citation type="submission" date="2017-02" db="UniProtKB">
        <authorList>
            <consortium name="WormBaseParasite"/>
        </authorList>
    </citation>
    <scope>IDENTIFICATION</scope>
</reference>
<sequence>MMYRRREVRENFQRTYDIITVSRLEFECSRQWRKISKNDAYRRLRFSILTDADEPLIT</sequence>
<organism evidence="1 2">
    <name type="scientific">Ascaris lumbricoides</name>
    <name type="common">Giant roundworm</name>
    <dbReference type="NCBI Taxonomy" id="6252"/>
    <lineage>
        <taxon>Eukaryota</taxon>
        <taxon>Metazoa</taxon>
        <taxon>Ecdysozoa</taxon>
        <taxon>Nematoda</taxon>
        <taxon>Chromadorea</taxon>
        <taxon>Rhabditida</taxon>
        <taxon>Spirurina</taxon>
        <taxon>Ascaridomorpha</taxon>
        <taxon>Ascaridoidea</taxon>
        <taxon>Ascarididae</taxon>
        <taxon>Ascaris</taxon>
    </lineage>
</organism>
<dbReference type="WBParaSite" id="ALUE_0002138801-mRNA-1">
    <property type="protein sequence ID" value="ALUE_0002138801-mRNA-1"/>
    <property type="gene ID" value="ALUE_0002138801"/>
</dbReference>
<name>A0A0M3IRL0_ASCLU</name>
<accession>A0A0M3IRL0</accession>
<keyword evidence="1" id="KW-1185">Reference proteome</keyword>